<accession>A0AA37CI46</accession>
<name>A0AA37CI46_AQUAC</name>
<organism evidence="1 3">
    <name type="scientific">Aquipseudomonas alcaligenes</name>
    <name type="common">Pseudomonas alcaligenes</name>
    <dbReference type="NCBI Taxonomy" id="43263"/>
    <lineage>
        <taxon>Bacteria</taxon>
        <taxon>Pseudomonadati</taxon>
        <taxon>Pseudomonadota</taxon>
        <taxon>Gammaproteobacteria</taxon>
        <taxon>Pseudomonadales</taxon>
        <taxon>Pseudomonadaceae</taxon>
        <taxon>Aquipseudomonas</taxon>
    </lineage>
</organism>
<dbReference type="RefSeq" id="WP_203788643.1">
    <property type="nucleotide sequence ID" value="NZ_AP024354.1"/>
</dbReference>
<protein>
    <submittedName>
        <fullName evidence="1">Uncharacterized protein</fullName>
    </submittedName>
</protein>
<evidence type="ECO:0000313" key="1">
    <source>
        <dbReference type="EMBL" id="GIZ90563.1"/>
    </source>
</evidence>
<dbReference type="Proteomes" id="UP000887212">
    <property type="component" value="Unassembled WGS sequence"/>
</dbReference>
<dbReference type="Proteomes" id="UP000887228">
    <property type="component" value="Unassembled WGS sequence"/>
</dbReference>
<sequence>MPEITNLERTALFGLPSLSRLVYVLGLKPNVARDGIVEDVTIQSLREEMFVEPHQGVRNSGSPSPEAIRDALQHLEAKGLLEKLDEHPQRVIVRLLLHSQSE</sequence>
<evidence type="ECO:0000313" key="3">
    <source>
        <dbReference type="Proteomes" id="UP000887212"/>
    </source>
</evidence>
<dbReference type="AlphaFoldDB" id="A0AA37CI46"/>
<reference evidence="1 4" key="1">
    <citation type="submission" date="2021-07" db="EMBL/GenBank/DDBJ databases">
        <title>Whole genome sequencing of carbapenem-resistant Pseudomonas spp. isolated in Japan.</title>
        <authorList>
            <person name="Suzuki M."/>
            <person name="Maehana S."/>
            <person name="Kitasato H."/>
        </authorList>
    </citation>
    <scope>NUCLEOTIDE SEQUENCE</scope>
    <source>
        <strain evidence="1">KAM435</strain>
        <strain evidence="2 4">KAM436</strain>
    </source>
</reference>
<evidence type="ECO:0000313" key="4">
    <source>
        <dbReference type="Proteomes" id="UP000887228"/>
    </source>
</evidence>
<dbReference type="EMBL" id="BPMS01000028">
    <property type="protein sequence ID" value="GIZ90563.1"/>
    <property type="molecule type" value="Genomic_DNA"/>
</dbReference>
<gene>
    <name evidence="1" type="ORF">KAM435_38900</name>
    <name evidence="2" type="ORF">KAM436_39020</name>
</gene>
<evidence type="ECO:0000313" key="2">
    <source>
        <dbReference type="EMBL" id="GIZ94934.1"/>
    </source>
</evidence>
<proteinExistence type="predicted"/>
<dbReference type="EMBL" id="BPMT01000026">
    <property type="protein sequence ID" value="GIZ94934.1"/>
    <property type="molecule type" value="Genomic_DNA"/>
</dbReference>
<comment type="caution">
    <text evidence="1">The sequence shown here is derived from an EMBL/GenBank/DDBJ whole genome shotgun (WGS) entry which is preliminary data.</text>
</comment>